<proteinExistence type="predicted"/>
<dbReference type="EMBL" id="CP046639">
    <property type="protein sequence ID" value="QLL67295.1"/>
    <property type="molecule type" value="Genomic_DNA"/>
</dbReference>
<dbReference type="Proteomes" id="UP000510938">
    <property type="component" value="Chromosome"/>
</dbReference>
<protein>
    <recommendedName>
        <fullName evidence="1">GTA TIM-barrel-like domain-containing protein</fullName>
    </recommendedName>
</protein>
<feature type="domain" description="GTA TIM-barrel-like" evidence="1">
    <location>
        <begin position="2"/>
        <end position="60"/>
    </location>
</feature>
<dbReference type="AlphaFoldDB" id="A0A7H9E0I0"/>
<dbReference type="InterPro" id="IPR025195">
    <property type="entry name" value="GTA_TIM_dom"/>
</dbReference>
<name>A0A7H9E0I0_ANAPH</name>
<dbReference type="Pfam" id="PF13547">
    <property type="entry name" value="GTA_TIM"/>
    <property type="match status" value="1"/>
</dbReference>
<organism evidence="2 3">
    <name type="scientific">Anaplasma phagocytophilum str. Norway variant1</name>
    <dbReference type="NCBI Taxonomy" id="1392506"/>
    <lineage>
        <taxon>Bacteria</taxon>
        <taxon>Pseudomonadati</taxon>
        <taxon>Pseudomonadota</taxon>
        <taxon>Alphaproteobacteria</taxon>
        <taxon>Rickettsiales</taxon>
        <taxon>Anaplasmataceae</taxon>
        <taxon>Anaplasma</taxon>
        <taxon>phagocytophilum group</taxon>
    </lineage>
</organism>
<gene>
    <name evidence="2" type="ORF">O998_03240</name>
</gene>
<evidence type="ECO:0000259" key="1">
    <source>
        <dbReference type="Pfam" id="PF13547"/>
    </source>
</evidence>
<accession>A0A7H9E0I0</accession>
<sequence length="88" mass="9934">MDTFVIASALRQLTKIQDENDKFPTVTLLRIIASHAKTFLGNSVIITYAADYADAKKRNIQSAERTQECIPPQSKFFLSQAHSILKKH</sequence>
<evidence type="ECO:0000313" key="3">
    <source>
        <dbReference type="Proteomes" id="UP000510938"/>
    </source>
</evidence>
<dbReference type="RefSeq" id="WP_180843933.1">
    <property type="nucleotide sequence ID" value="NZ_CP046639.1"/>
</dbReference>
<reference evidence="2 3" key="1">
    <citation type="submission" date="2019-12" db="EMBL/GenBank/DDBJ databases">
        <title>A sheep strain of Anaplasma phagocytophilum contains multiple genomes.</title>
        <authorList>
            <person name="Barbet A.F."/>
            <person name="Crosby F.L."/>
            <person name="Eskeland S."/>
            <person name="Stuen S."/>
            <person name="Granquist E.G."/>
            <person name="Munderloh U.G."/>
        </authorList>
    </citation>
    <scope>NUCLEOTIDE SEQUENCE [LARGE SCALE GENOMIC DNA]</scope>
    <source>
        <strain evidence="2 3">Norway Variant 1</strain>
    </source>
</reference>
<evidence type="ECO:0000313" key="2">
    <source>
        <dbReference type="EMBL" id="QLL67295.1"/>
    </source>
</evidence>